<evidence type="ECO:0000259" key="4">
    <source>
        <dbReference type="PROSITE" id="PS50949"/>
    </source>
</evidence>
<feature type="domain" description="HTH gntR-type" evidence="4">
    <location>
        <begin position="6"/>
        <end position="73"/>
    </location>
</feature>
<gene>
    <name evidence="5" type="ORF">OH818_22120</name>
</gene>
<evidence type="ECO:0000256" key="1">
    <source>
        <dbReference type="ARBA" id="ARBA00023015"/>
    </source>
</evidence>
<dbReference type="PANTHER" id="PTHR43537:SF5">
    <property type="entry name" value="UXU OPERON TRANSCRIPTIONAL REGULATOR"/>
    <property type="match status" value="1"/>
</dbReference>
<dbReference type="Proteomes" id="UP001164020">
    <property type="component" value="Chromosome"/>
</dbReference>
<keyword evidence="1" id="KW-0805">Transcription regulation</keyword>
<dbReference type="InterPro" id="IPR036390">
    <property type="entry name" value="WH_DNA-bd_sf"/>
</dbReference>
<keyword evidence="6" id="KW-1185">Reference proteome</keyword>
<proteinExistence type="predicted"/>
<accession>A0ABY7BXC8</accession>
<dbReference type="Pfam" id="PF00392">
    <property type="entry name" value="GntR"/>
    <property type="match status" value="1"/>
</dbReference>
<reference evidence="5" key="1">
    <citation type="submission" date="2022-12" db="EMBL/GenBank/DDBJ databases">
        <title>Jiella pelagia sp. nov., isolated from phosphonate enriched culture of Northwest Pacific surface seawater.</title>
        <authorList>
            <person name="Shin D.Y."/>
            <person name="Hwang C.Y."/>
        </authorList>
    </citation>
    <scope>NUCLEOTIDE SEQUENCE</scope>
    <source>
        <strain evidence="5">HL-NP1</strain>
    </source>
</reference>
<organism evidence="5 6">
    <name type="scientific">Jiella pelagia</name>
    <dbReference type="NCBI Taxonomy" id="2986949"/>
    <lineage>
        <taxon>Bacteria</taxon>
        <taxon>Pseudomonadati</taxon>
        <taxon>Pseudomonadota</taxon>
        <taxon>Alphaproteobacteria</taxon>
        <taxon>Hyphomicrobiales</taxon>
        <taxon>Aurantimonadaceae</taxon>
        <taxon>Jiella</taxon>
    </lineage>
</organism>
<dbReference type="CDD" id="cd07377">
    <property type="entry name" value="WHTH_GntR"/>
    <property type="match status" value="1"/>
</dbReference>
<dbReference type="PANTHER" id="PTHR43537">
    <property type="entry name" value="TRANSCRIPTIONAL REGULATOR, GNTR FAMILY"/>
    <property type="match status" value="1"/>
</dbReference>
<dbReference type="SUPFAM" id="SSF46785">
    <property type="entry name" value="Winged helix' DNA-binding domain"/>
    <property type="match status" value="1"/>
</dbReference>
<keyword evidence="2" id="KW-0238">DNA-binding</keyword>
<dbReference type="EMBL" id="CP114029">
    <property type="protein sequence ID" value="WAP68063.1"/>
    <property type="molecule type" value="Genomic_DNA"/>
</dbReference>
<evidence type="ECO:0000313" key="6">
    <source>
        <dbReference type="Proteomes" id="UP001164020"/>
    </source>
</evidence>
<dbReference type="PROSITE" id="PS50949">
    <property type="entry name" value="HTH_GNTR"/>
    <property type="match status" value="1"/>
</dbReference>
<evidence type="ECO:0000313" key="5">
    <source>
        <dbReference type="EMBL" id="WAP68063.1"/>
    </source>
</evidence>
<dbReference type="InterPro" id="IPR036388">
    <property type="entry name" value="WH-like_DNA-bd_sf"/>
</dbReference>
<dbReference type="InterPro" id="IPR000524">
    <property type="entry name" value="Tscrpt_reg_HTH_GntR"/>
</dbReference>
<dbReference type="Gene3D" id="1.10.10.10">
    <property type="entry name" value="Winged helix-like DNA-binding domain superfamily/Winged helix DNA-binding domain"/>
    <property type="match status" value="1"/>
</dbReference>
<evidence type="ECO:0000256" key="3">
    <source>
        <dbReference type="ARBA" id="ARBA00023163"/>
    </source>
</evidence>
<dbReference type="SMART" id="SM00345">
    <property type="entry name" value="HTH_GNTR"/>
    <property type="match status" value="1"/>
</dbReference>
<sequence>MKTPFKFERDRAYHRLVDLIFGGSLDDGAPLSERKLAEQLGFGRMPVREALHQLEQEGVVEVKPARGTFVRSISTDDLDEIYQVREALECLAAEPRSRPGRDAATCCLRRAHADDGTGSVRLYGCGDRRCRHRVP</sequence>
<dbReference type="RefSeq" id="WP_268880537.1">
    <property type="nucleotide sequence ID" value="NZ_CP114029.1"/>
</dbReference>
<protein>
    <submittedName>
        <fullName evidence="5">GntR family transcriptional regulator</fullName>
    </submittedName>
</protein>
<keyword evidence="3" id="KW-0804">Transcription</keyword>
<name>A0ABY7BXC8_9HYPH</name>
<evidence type="ECO:0000256" key="2">
    <source>
        <dbReference type="ARBA" id="ARBA00023125"/>
    </source>
</evidence>
<dbReference type="PRINTS" id="PR00035">
    <property type="entry name" value="HTHGNTR"/>
</dbReference>